<protein>
    <submittedName>
        <fullName evidence="1">RCG21386, isoform CRA_a</fullName>
    </submittedName>
</protein>
<name>A6J2D2_RAT</name>
<sequence length="54" mass="6266">MDEEILTQNFLDGVICSWNSGELLLEQLKIRKCMWYWFCVDGPLPLSSNPVSVF</sequence>
<dbReference type="GeneID" id="100365779"/>
<gene>
    <name evidence="3" type="primary">Zfp605</name>
    <name evidence="1" type="ORF">rCG_21386</name>
</gene>
<evidence type="ECO:0000313" key="3">
    <source>
        <dbReference type="RGD" id="2318406"/>
    </source>
</evidence>
<dbReference type="RefSeq" id="NP_001419329.1">
    <property type="nucleotide sequence ID" value="NM_001432400.1"/>
</dbReference>
<evidence type="ECO:0000313" key="1">
    <source>
        <dbReference type="EMBL" id="EDM14071.1"/>
    </source>
</evidence>
<evidence type="ECO:0000313" key="2">
    <source>
        <dbReference type="Proteomes" id="UP000234681"/>
    </source>
</evidence>
<dbReference type="CTD" id="675812"/>
<dbReference type="AGR" id="RGD:2318406"/>
<dbReference type="RGD" id="2318406">
    <property type="gene designation" value="Zfp605"/>
</dbReference>
<organism evidence="1 2">
    <name type="scientific">Rattus norvegicus</name>
    <name type="common">Rat</name>
    <dbReference type="NCBI Taxonomy" id="10116"/>
    <lineage>
        <taxon>Eukaryota</taxon>
        <taxon>Metazoa</taxon>
        <taxon>Chordata</taxon>
        <taxon>Craniata</taxon>
        <taxon>Vertebrata</taxon>
        <taxon>Euteleostomi</taxon>
        <taxon>Mammalia</taxon>
        <taxon>Eutheria</taxon>
        <taxon>Euarchontoglires</taxon>
        <taxon>Glires</taxon>
        <taxon>Rodentia</taxon>
        <taxon>Myomorpha</taxon>
        <taxon>Muroidea</taxon>
        <taxon>Muridae</taxon>
        <taxon>Murinae</taxon>
        <taxon>Rattus</taxon>
    </lineage>
</organism>
<dbReference type="Proteomes" id="UP000234681">
    <property type="component" value="Chromosome 12"/>
</dbReference>
<dbReference type="RefSeq" id="NP_001419328.1">
    <property type="nucleotide sequence ID" value="NM_001432399.1"/>
</dbReference>
<proteinExistence type="predicted"/>
<accession>A6J2D2</accession>
<dbReference type="RefSeq" id="NP_001419327.1">
    <property type="nucleotide sequence ID" value="NM_001432398.1"/>
</dbReference>
<dbReference type="AlphaFoldDB" id="A6J2D2"/>
<dbReference type="EMBL" id="CH473973">
    <property type="protein sequence ID" value="EDM14071.1"/>
    <property type="molecule type" value="Genomic_DNA"/>
</dbReference>
<reference evidence="1 2" key="1">
    <citation type="submission" date="2005-07" db="EMBL/GenBank/DDBJ databases">
        <authorList>
            <person name="Mural R.J."/>
            <person name="Li P.W."/>
            <person name="Adams M.D."/>
            <person name="Amanatides P.G."/>
            <person name="Baden-Tillson H."/>
            <person name="Barnstead M."/>
            <person name="Chin S.H."/>
            <person name="Dew I."/>
            <person name="Evans C.A."/>
            <person name="Ferriera S."/>
            <person name="Flanigan M."/>
            <person name="Fosler C."/>
            <person name="Glodek A."/>
            <person name="Gu Z."/>
            <person name="Holt R.A."/>
            <person name="Jennings D."/>
            <person name="Kraft C.L."/>
            <person name="Lu F."/>
            <person name="Nguyen T."/>
            <person name="Nusskern D.R."/>
            <person name="Pfannkoch C.M."/>
            <person name="Sitter C."/>
            <person name="Sutton G.G."/>
            <person name="Venter J.C."/>
            <person name="Wang Z."/>
            <person name="Woodage T."/>
            <person name="Zheng X.H."/>
            <person name="Zhong F."/>
        </authorList>
    </citation>
    <scope>NUCLEOTIDE SEQUENCE [LARGE SCALE GENOMIC DNA]</scope>
    <source>
        <strain>BN</strain>
        <strain evidence="2">Sprague-Dawley</strain>
    </source>
</reference>